<keyword evidence="1" id="KW-0378">Hydrolase</keyword>
<dbReference type="SUPFAM" id="SSF56529">
    <property type="entry name" value="FAH"/>
    <property type="match status" value="1"/>
</dbReference>
<organism evidence="1 2">
    <name type="scientific">Ideonella paludis</name>
    <dbReference type="NCBI Taxonomy" id="1233411"/>
    <lineage>
        <taxon>Bacteria</taxon>
        <taxon>Pseudomonadati</taxon>
        <taxon>Pseudomonadota</taxon>
        <taxon>Betaproteobacteria</taxon>
        <taxon>Burkholderiales</taxon>
        <taxon>Sphaerotilaceae</taxon>
        <taxon>Ideonella</taxon>
    </lineage>
</organism>
<dbReference type="GO" id="GO:0016787">
    <property type="term" value="F:hydrolase activity"/>
    <property type="evidence" value="ECO:0007669"/>
    <property type="project" value="UniProtKB-KW"/>
</dbReference>
<keyword evidence="2" id="KW-1185">Reference proteome</keyword>
<accession>A0ABS5DTM6</accession>
<evidence type="ECO:0000313" key="2">
    <source>
        <dbReference type="Proteomes" id="UP000672097"/>
    </source>
</evidence>
<protein>
    <submittedName>
        <fullName evidence="1">Fumarylacetoacetate hydrolase family protein</fullName>
    </submittedName>
</protein>
<gene>
    <name evidence="1" type="ORF">KAK11_04065</name>
</gene>
<dbReference type="RefSeq" id="WP_210806396.1">
    <property type="nucleotide sequence ID" value="NZ_JAGQDG010000001.1"/>
</dbReference>
<dbReference type="Proteomes" id="UP000672097">
    <property type="component" value="Unassembled WGS sequence"/>
</dbReference>
<dbReference type="InterPro" id="IPR036663">
    <property type="entry name" value="Fumarylacetoacetase_C_sf"/>
</dbReference>
<dbReference type="EMBL" id="JAGQDG010000001">
    <property type="protein sequence ID" value="MBQ0934495.1"/>
    <property type="molecule type" value="Genomic_DNA"/>
</dbReference>
<reference evidence="1 2" key="1">
    <citation type="submission" date="2021-04" db="EMBL/GenBank/DDBJ databases">
        <title>The genome sequence of type strain Ideonella paludis KCTC 32238.</title>
        <authorList>
            <person name="Liu Y."/>
        </authorList>
    </citation>
    <scope>NUCLEOTIDE SEQUENCE [LARGE SCALE GENOMIC DNA]</scope>
    <source>
        <strain evidence="1 2">KCTC 32238</strain>
    </source>
</reference>
<evidence type="ECO:0000313" key="1">
    <source>
        <dbReference type="EMBL" id="MBQ0934495.1"/>
    </source>
</evidence>
<comment type="caution">
    <text evidence="1">The sequence shown here is derived from an EMBL/GenBank/DDBJ whole genome shotgun (WGS) entry which is preliminary data.</text>
</comment>
<name>A0ABS5DTM6_9BURK</name>
<dbReference type="Gene3D" id="3.90.850.10">
    <property type="entry name" value="Fumarylacetoacetase-like, C-terminal domain"/>
    <property type="match status" value="1"/>
</dbReference>
<proteinExistence type="predicted"/>
<sequence length="269" mass="28197">MTDRLQALAAEALAAAQAGRPIPLLSTRPGGLSMAEAYTVARHLHQGHLALGQRPVGRKLGLTYPAAWPAGITAPLWAPLYAHTVQLLSSHEATVAMGTWVAPKLEPEVVFRLRHAPRSAALADVVDSVDAVAHGLEIVTSPFPDWTHSPADSVATGACHAALLVAPWQPLPSLGADPVAALAQFSVNVVCDGQQRATGTPERVMGSPLRALMALVDLLAQQPDAPPLQAGEMITTGTLCVAEPFAVGQQWQTQFEGLALHGLTLRCTA</sequence>
<dbReference type="PANTHER" id="PTHR30143:SF0">
    <property type="entry name" value="2-KETO-4-PENTENOATE HYDRATASE"/>
    <property type="match status" value="1"/>
</dbReference>
<dbReference type="InterPro" id="IPR050772">
    <property type="entry name" value="Hydratase-Decarb/MhpD_sf"/>
</dbReference>
<dbReference type="PANTHER" id="PTHR30143">
    <property type="entry name" value="ACID HYDRATASE"/>
    <property type="match status" value="1"/>
</dbReference>